<evidence type="ECO:0000256" key="6">
    <source>
        <dbReference type="ARBA" id="ARBA00023310"/>
    </source>
</evidence>
<dbReference type="GO" id="GO:0005886">
    <property type="term" value="C:plasma membrane"/>
    <property type="evidence" value="ECO:0007669"/>
    <property type="project" value="UniProtKB-SubCell"/>
</dbReference>
<evidence type="ECO:0000256" key="1">
    <source>
        <dbReference type="ARBA" id="ARBA00004370"/>
    </source>
</evidence>
<evidence type="ECO:0000256" key="7">
    <source>
        <dbReference type="HAMAP-Rule" id="MF_01416"/>
    </source>
</evidence>
<dbReference type="InterPro" id="IPR000711">
    <property type="entry name" value="ATPase_OSCP/dsu"/>
</dbReference>
<evidence type="ECO:0000256" key="3">
    <source>
        <dbReference type="ARBA" id="ARBA00022781"/>
    </source>
</evidence>
<dbReference type="HAMAP" id="MF_01416">
    <property type="entry name" value="ATP_synth_delta_bact"/>
    <property type="match status" value="1"/>
</dbReference>
<proteinExistence type="inferred from homology"/>
<dbReference type="Proteomes" id="UP000243605">
    <property type="component" value="Unassembled WGS sequence"/>
</dbReference>
<dbReference type="NCBIfam" id="TIGR01145">
    <property type="entry name" value="ATP_synt_delta"/>
    <property type="match status" value="1"/>
</dbReference>
<organism evidence="8 9">
    <name type="scientific">Aliicoccus persicus</name>
    <dbReference type="NCBI Taxonomy" id="930138"/>
    <lineage>
        <taxon>Bacteria</taxon>
        <taxon>Bacillati</taxon>
        <taxon>Bacillota</taxon>
        <taxon>Bacilli</taxon>
        <taxon>Bacillales</taxon>
        <taxon>Staphylococcaceae</taxon>
        <taxon>Aliicoccus</taxon>
    </lineage>
</organism>
<dbReference type="Pfam" id="PF00213">
    <property type="entry name" value="OSCP"/>
    <property type="match status" value="1"/>
</dbReference>
<dbReference type="Gene3D" id="1.10.520.20">
    <property type="entry name" value="N-terminal domain of the delta subunit of the F1F0-ATP synthase"/>
    <property type="match status" value="1"/>
</dbReference>
<comment type="similarity">
    <text evidence="7">Belongs to the ATPase delta chain family.</text>
</comment>
<keyword evidence="3 7" id="KW-0375">Hydrogen ion transport</keyword>
<keyword evidence="4 7" id="KW-0406">Ion transport</keyword>
<dbReference type="GO" id="GO:0046933">
    <property type="term" value="F:proton-transporting ATP synthase activity, rotational mechanism"/>
    <property type="evidence" value="ECO:0007669"/>
    <property type="project" value="UniProtKB-UniRule"/>
</dbReference>
<dbReference type="AlphaFoldDB" id="A0A662Z467"/>
<dbReference type="SUPFAM" id="SSF47928">
    <property type="entry name" value="N-terminal domain of the delta subunit of the F1F0-ATP synthase"/>
    <property type="match status" value="1"/>
</dbReference>
<dbReference type="PRINTS" id="PR00125">
    <property type="entry name" value="ATPASEDELTA"/>
</dbReference>
<dbReference type="RefSeq" id="WP_091475454.1">
    <property type="nucleotide sequence ID" value="NZ_FOIT01000004.1"/>
</dbReference>
<dbReference type="PANTHER" id="PTHR11910">
    <property type="entry name" value="ATP SYNTHASE DELTA CHAIN"/>
    <property type="match status" value="1"/>
</dbReference>
<evidence type="ECO:0000313" key="9">
    <source>
        <dbReference type="Proteomes" id="UP000243605"/>
    </source>
</evidence>
<keyword evidence="7" id="KW-1003">Cell membrane</keyword>
<keyword evidence="5 7" id="KW-0472">Membrane</keyword>
<evidence type="ECO:0000256" key="2">
    <source>
        <dbReference type="ARBA" id="ARBA00022448"/>
    </source>
</evidence>
<keyword evidence="9" id="KW-1185">Reference proteome</keyword>
<dbReference type="EMBL" id="FOIT01000004">
    <property type="protein sequence ID" value="SEW08443.1"/>
    <property type="molecule type" value="Genomic_DNA"/>
</dbReference>
<comment type="function">
    <text evidence="7">This protein is part of the stalk that links CF(0) to CF(1). It either transmits conformational changes from CF(0) to CF(1) or is implicated in proton conduction.</text>
</comment>
<name>A0A662Z467_9STAP</name>
<evidence type="ECO:0000256" key="5">
    <source>
        <dbReference type="ARBA" id="ARBA00023136"/>
    </source>
</evidence>
<comment type="subcellular location">
    <subcellularLocation>
        <location evidence="7">Cell membrane</location>
        <topology evidence="7">Peripheral membrane protein</topology>
    </subcellularLocation>
    <subcellularLocation>
        <location evidence="1">Membrane</location>
    </subcellularLocation>
</comment>
<evidence type="ECO:0000313" key="8">
    <source>
        <dbReference type="EMBL" id="SEW08443.1"/>
    </source>
</evidence>
<dbReference type="InterPro" id="IPR026015">
    <property type="entry name" value="ATP_synth_OSCP/delta_N_sf"/>
</dbReference>
<keyword evidence="2 7" id="KW-0813">Transport</keyword>
<evidence type="ECO:0000256" key="4">
    <source>
        <dbReference type="ARBA" id="ARBA00023065"/>
    </source>
</evidence>
<accession>A0A662Z467</accession>
<keyword evidence="7" id="KW-0139">CF(1)</keyword>
<gene>
    <name evidence="7" type="primary">atpH</name>
    <name evidence="8" type="ORF">SAMN05192557_1557</name>
</gene>
<keyword evidence="6 7" id="KW-0066">ATP synthesis</keyword>
<protein>
    <recommendedName>
        <fullName evidence="7">ATP synthase subunit delta</fullName>
    </recommendedName>
    <alternativeName>
        <fullName evidence="7">ATP synthase F(1) sector subunit delta</fullName>
    </alternativeName>
    <alternativeName>
        <fullName evidence="7">F-type ATPase subunit delta</fullName>
        <shortName evidence="7">F-ATPase subunit delta</shortName>
    </alternativeName>
</protein>
<comment type="function">
    <text evidence="7">F(1)F(0) ATP synthase produces ATP from ADP in the presence of a proton or sodium gradient. F-type ATPases consist of two structural domains, F(1) containing the extramembraneous catalytic core and F(0) containing the membrane proton channel, linked together by a central stalk and a peripheral stalk. During catalysis, ATP synthesis in the catalytic domain of F(1) is coupled via a rotary mechanism of the central stalk subunits to proton translocation.</text>
</comment>
<dbReference type="GO" id="GO:0045259">
    <property type="term" value="C:proton-transporting ATP synthase complex"/>
    <property type="evidence" value="ECO:0007669"/>
    <property type="project" value="UniProtKB-KW"/>
</dbReference>
<sequence>MASSVQNYSQSLISVLDDEKTIKKVKKQLDTIVKSLSDNESFYDLMSNPRLKQSDRHTIIKNVFGDVQPELLNTMLLLSDRGKFNQLPGIHHAYVAEYNKMHKQDEVTIESAYELSEEELNQIGQRFLDETGLERLIIDNKVNEDLIGGFKAFIGTKVYDTSIQTQLNDLKQRFKVRTNS</sequence>
<reference evidence="8 9" key="1">
    <citation type="submission" date="2016-10" db="EMBL/GenBank/DDBJ databases">
        <authorList>
            <person name="Varghese N."/>
            <person name="Submissions S."/>
        </authorList>
    </citation>
    <scope>NUCLEOTIDE SEQUENCE [LARGE SCALE GENOMIC DNA]</scope>
    <source>
        <strain evidence="8 9">IBRC-M10081</strain>
    </source>
</reference>
<dbReference type="OrthoDB" id="9802471at2"/>